<dbReference type="EMBL" id="JBHSDJ010000006">
    <property type="protein sequence ID" value="MFC4245951.1"/>
    <property type="molecule type" value="Genomic_DNA"/>
</dbReference>
<dbReference type="AlphaFoldDB" id="A0ABD5NV59"/>
<dbReference type="PANTHER" id="PTHR30006">
    <property type="entry name" value="THIAMINE-BINDING PERIPLASMIC PROTEIN-RELATED"/>
    <property type="match status" value="1"/>
</dbReference>
<evidence type="ECO:0000256" key="2">
    <source>
        <dbReference type="SAM" id="MobiDB-lite"/>
    </source>
</evidence>
<dbReference type="Pfam" id="PF13416">
    <property type="entry name" value="SBP_bac_8"/>
    <property type="match status" value="1"/>
</dbReference>
<dbReference type="InterPro" id="IPR006311">
    <property type="entry name" value="TAT_signal"/>
</dbReference>
<evidence type="ECO:0000256" key="1">
    <source>
        <dbReference type="ARBA" id="ARBA00022729"/>
    </source>
</evidence>
<sequence>MSQNSRSRRRFLTTAGMTGTALLAGCAGENDGEPADETNTSGDAGTPTNSDGATLRVFDQEANFADPYEEAVSRFEENHDVTVEVVGGLGANVVDKYLVEKSNDMPTADVLAGWIPQKLLSAQLDGKLAQPELPTLADRIPQRFRDPLLVRHVAAIVPAYNPDKLQAAGIEPPESYAALTDERFAGRIEVVDPVNVSSAMKVVAYVANNIGGWEYWESLHENGAKVVSGYPQVPKDVISSGTDTSVGILGLGLGLPAEKDGEPIKNVIPTEGAVGSSHAIAINPDSPNPELTRRFIEEVKFDEDVLDFWTNKYLPVTLDGHELPDDSPLSLEDIRLADWNWMIEHELDLKVRWQNIFS</sequence>
<dbReference type="PROSITE" id="PS51257">
    <property type="entry name" value="PROKAR_LIPOPROTEIN"/>
    <property type="match status" value="1"/>
</dbReference>
<proteinExistence type="predicted"/>
<protein>
    <submittedName>
        <fullName evidence="3">ABC transporter substrate-binding protein</fullName>
    </submittedName>
</protein>
<name>A0ABD5NV59_9EURY</name>
<comment type="caution">
    <text evidence="3">The sequence shown here is derived from an EMBL/GenBank/DDBJ whole genome shotgun (WGS) entry which is preliminary data.</text>
</comment>
<dbReference type="Proteomes" id="UP001595821">
    <property type="component" value="Unassembled WGS sequence"/>
</dbReference>
<dbReference type="RefSeq" id="WP_322987059.1">
    <property type="nucleotide sequence ID" value="NZ_CP095398.1"/>
</dbReference>
<evidence type="ECO:0000313" key="3">
    <source>
        <dbReference type="EMBL" id="MFC4245951.1"/>
    </source>
</evidence>
<feature type="compositionally biased region" description="Polar residues" evidence="2">
    <location>
        <begin position="37"/>
        <end position="51"/>
    </location>
</feature>
<dbReference type="PROSITE" id="PS51318">
    <property type="entry name" value="TAT"/>
    <property type="match status" value="1"/>
</dbReference>
<dbReference type="SUPFAM" id="SSF53850">
    <property type="entry name" value="Periplasmic binding protein-like II"/>
    <property type="match status" value="1"/>
</dbReference>
<evidence type="ECO:0000313" key="4">
    <source>
        <dbReference type="Proteomes" id="UP001595821"/>
    </source>
</evidence>
<dbReference type="InterPro" id="IPR006059">
    <property type="entry name" value="SBP"/>
</dbReference>
<gene>
    <name evidence="3" type="ORF">ACFOZ7_02870</name>
</gene>
<accession>A0ABD5NV59</accession>
<keyword evidence="1" id="KW-0732">Signal</keyword>
<dbReference type="GeneID" id="71856486"/>
<reference evidence="3 4" key="1">
    <citation type="journal article" date="2014" name="Int. J. Syst. Evol. Microbiol.">
        <title>Complete genome sequence of Corynebacterium casei LMG S-19264T (=DSM 44701T), isolated from a smear-ripened cheese.</title>
        <authorList>
            <consortium name="US DOE Joint Genome Institute (JGI-PGF)"/>
            <person name="Walter F."/>
            <person name="Albersmeier A."/>
            <person name="Kalinowski J."/>
            <person name="Ruckert C."/>
        </authorList>
    </citation>
    <scope>NUCLEOTIDE SEQUENCE [LARGE SCALE GENOMIC DNA]</scope>
    <source>
        <strain evidence="3 4">IBRC-M 10912</strain>
    </source>
</reference>
<organism evidence="3 4">
    <name type="scientific">Natribaculum luteum</name>
    <dbReference type="NCBI Taxonomy" id="1586232"/>
    <lineage>
        <taxon>Archaea</taxon>
        <taxon>Methanobacteriati</taxon>
        <taxon>Methanobacteriota</taxon>
        <taxon>Stenosarchaea group</taxon>
        <taxon>Halobacteria</taxon>
        <taxon>Halobacteriales</taxon>
        <taxon>Natrialbaceae</taxon>
        <taxon>Natribaculum</taxon>
    </lineage>
</organism>
<feature type="region of interest" description="Disordered" evidence="2">
    <location>
        <begin position="24"/>
        <end position="51"/>
    </location>
</feature>
<dbReference type="Gene3D" id="3.40.190.10">
    <property type="entry name" value="Periplasmic binding protein-like II"/>
    <property type="match status" value="2"/>
</dbReference>